<sequence length="93" mass="10747">MSVALAGWALEGENLIMRLTARPQSARIIIAWWKCFWYKAPLFSGLHLYLRFYRLVNTGCPGWTTDYFMASNQFGLGNWLERVNHVSSMSGDR</sequence>
<dbReference type="EMBL" id="LAZR01000025">
    <property type="protein sequence ID" value="KKO03932.1"/>
    <property type="molecule type" value="Genomic_DNA"/>
</dbReference>
<protein>
    <submittedName>
        <fullName evidence="1">Uncharacterized protein</fullName>
    </submittedName>
</protein>
<organism evidence="1">
    <name type="scientific">marine sediment metagenome</name>
    <dbReference type="NCBI Taxonomy" id="412755"/>
    <lineage>
        <taxon>unclassified sequences</taxon>
        <taxon>metagenomes</taxon>
        <taxon>ecological metagenomes</taxon>
    </lineage>
</organism>
<name>A0A0F9XX10_9ZZZZ</name>
<comment type="caution">
    <text evidence="1">The sequence shown here is derived from an EMBL/GenBank/DDBJ whole genome shotgun (WGS) entry which is preliminary data.</text>
</comment>
<reference evidence="1" key="1">
    <citation type="journal article" date="2015" name="Nature">
        <title>Complex archaea that bridge the gap between prokaryotes and eukaryotes.</title>
        <authorList>
            <person name="Spang A."/>
            <person name="Saw J.H."/>
            <person name="Jorgensen S.L."/>
            <person name="Zaremba-Niedzwiedzka K."/>
            <person name="Martijn J."/>
            <person name="Lind A.E."/>
            <person name="van Eijk R."/>
            <person name="Schleper C."/>
            <person name="Guy L."/>
            <person name="Ettema T.J."/>
        </authorList>
    </citation>
    <scope>NUCLEOTIDE SEQUENCE</scope>
</reference>
<accession>A0A0F9XX10</accession>
<gene>
    <name evidence="1" type="ORF">LCGC14_0093590</name>
</gene>
<evidence type="ECO:0000313" key="1">
    <source>
        <dbReference type="EMBL" id="KKO03932.1"/>
    </source>
</evidence>
<dbReference type="AlphaFoldDB" id="A0A0F9XX10"/>
<proteinExistence type="predicted"/>